<dbReference type="InterPro" id="IPR023393">
    <property type="entry name" value="START-like_dom_sf"/>
</dbReference>
<dbReference type="Gene3D" id="3.30.530.20">
    <property type="match status" value="1"/>
</dbReference>
<dbReference type="EMBL" id="BAAAOB010000001">
    <property type="protein sequence ID" value="GAA1789198.1"/>
    <property type="molecule type" value="Genomic_DNA"/>
</dbReference>
<evidence type="ECO:0000256" key="1">
    <source>
        <dbReference type="ARBA" id="ARBA00006817"/>
    </source>
</evidence>
<dbReference type="Proteomes" id="UP001500851">
    <property type="component" value="Unassembled WGS sequence"/>
</dbReference>
<dbReference type="Pfam" id="PF08327">
    <property type="entry name" value="AHSA1"/>
    <property type="match status" value="1"/>
</dbReference>
<name>A0ABN2LIH3_9MICO</name>
<feature type="domain" description="Activator of Hsp90 ATPase homologue 1/2-like C-terminal" evidence="2">
    <location>
        <begin position="18"/>
        <end position="157"/>
    </location>
</feature>
<dbReference type="SUPFAM" id="SSF55961">
    <property type="entry name" value="Bet v1-like"/>
    <property type="match status" value="1"/>
</dbReference>
<organism evidence="3 4">
    <name type="scientific">Leucobacter iarius</name>
    <dbReference type="NCBI Taxonomy" id="333963"/>
    <lineage>
        <taxon>Bacteria</taxon>
        <taxon>Bacillati</taxon>
        <taxon>Actinomycetota</taxon>
        <taxon>Actinomycetes</taxon>
        <taxon>Micrococcales</taxon>
        <taxon>Microbacteriaceae</taxon>
        <taxon>Leucobacter</taxon>
    </lineage>
</organism>
<sequence>MNQHFDPERDLSIERVIRAPRERVWRAWTDPLQLAQWWVPAPTVARIDRFEPRPGGAFVTSMSDDGEDFVPHTDGIFLLLEEGRRLVFTNAITSSWHPAEPAPVAMTAEILFGEHPDGTAYRAVVRHGDPADRARHEELGFFDGWGAVTAALVELVERGADTAE</sequence>
<dbReference type="RefSeq" id="WP_344031496.1">
    <property type="nucleotide sequence ID" value="NZ_BAAAOB010000001.1"/>
</dbReference>
<keyword evidence="4" id="KW-1185">Reference proteome</keyword>
<protein>
    <submittedName>
        <fullName evidence="3">SRPBCC family protein</fullName>
    </submittedName>
</protein>
<gene>
    <name evidence="3" type="ORF">GCM10009768_17790</name>
</gene>
<reference evidence="3 4" key="1">
    <citation type="journal article" date="2019" name="Int. J. Syst. Evol. Microbiol.">
        <title>The Global Catalogue of Microorganisms (GCM) 10K type strain sequencing project: providing services to taxonomists for standard genome sequencing and annotation.</title>
        <authorList>
            <consortium name="The Broad Institute Genomics Platform"/>
            <consortium name="The Broad Institute Genome Sequencing Center for Infectious Disease"/>
            <person name="Wu L."/>
            <person name="Ma J."/>
        </authorList>
    </citation>
    <scope>NUCLEOTIDE SEQUENCE [LARGE SCALE GENOMIC DNA]</scope>
    <source>
        <strain evidence="3 4">JCM 14736</strain>
    </source>
</reference>
<evidence type="ECO:0000313" key="4">
    <source>
        <dbReference type="Proteomes" id="UP001500851"/>
    </source>
</evidence>
<dbReference type="InterPro" id="IPR013538">
    <property type="entry name" value="ASHA1/2-like_C"/>
</dbReference>
<comment type="similarity">
    <text evidence="1">Belongs to the AHA1 family.</text>
</comment>
<evidence type="ECO:0000313" key="3">
    <source>
        <dbReference type="EMBL" id="GAA1789198.1"/>
    </source>
</evidence>
<comment type="caution">
    <text evidence="3">The sequence shown here is derived from an EMBL/GenBank/DDBJ whole genome shotgun (WGS) entry which is preliminary data.</text>
</comment>
<evidence type="ECO:0000259" key="2">
    <source>
        <dbReference type="Pfam" id="PF08327"/>
    </source>
</evidence>
<proteinExistence type="inferred from homology"/>
<accession>A0ABN2LIH3</accession>